<dbReference type="AlphaFoldDB" id="A0A7L5DW14"/>
<sequence>MNKRRSYFLPLCVLLGFALGIASRHLAAGVGIGTAVGLLVSRNGNNRNDLL</sequence>
<organism evidence="1 2">
    <name type="scientific">Mucilaginibacter robiniae</name>
    <dbReference type="NCBI Taxonomy" id="2728022"/>
    <lineage>
        <taxon>Bacteria</taxon>
        <taxon>Pseudomonadati</taxon>
        <taxon>Bacteroidota</taxon>
        <taxon>Sphingobacteriia</taxon>
        <taxon>Sphingobacteriales</taxon>
        <taxon>Sphingobacteriaceae</taxon>
        <taxon>Mucilaginibacter</taxon>
    </lineage>
</organism>
<evidence type="ECO:0000313" key="2">
    <source>
        <dbReference type="Proteomes" id="UP000503278"/>
    </source>
</evidence>
<reference evidence="1 2" key="1">
    <citation type="submission" date="2020-04" db="EMBL/GenBank/DDBJ databases">
        <title>Genome sequencing of novel species.</title>
        <authorList>
            <person name="Heo J."/>
            <person name="Kim S.-J."/>
            <person name="Kim J.-S."/>
            <person name="Hong S.-B."/>
            <person name="Kwon S.-W."/>
        </authorList>
    </citation>
    <scope>NUCLEOTIDE SEQUENCE [LARGE SCALE GENOMIC DNA]</scope>
    <source>
        <strain evidence="1 2">F39-2</strain>
    </source>
</reference>
<keyword evidence="2" id="KW-1185">Reference proteome</keyword>
<proteinExistence type="predicted"/>
<protein>
    <submittedName>
        <fullName evidence="1">Uncharacterized protein</fullName>
    </submittedName>
</protein>
<gene>
    <name evidence="1" type="ORF">HH214_05060</name>
</gene>
<name>A0A7L5DW14_9SPHI</name>
<dbReference type="KEGG" id="mrob:HH214_05060"/>
<dbReference type="EMBL" id="CP051682">
    <property type="protein sequence ID" value="QJD95285.1"/>
    <property type="molecule type" value="Genomic_DNA"/>
</dbReference>
<dbReference type="Proteomes" id="UP000503278">
    <property type="component" value="Chromosome"/>
</dbReference>
<evidence type="ECO:0000313" key="1">
    <source>
        <dbReference type="EMBL" id="QJD95285.1"/>
    </source>
</evidence>
<dbReference type="RefSeq" id="WP_169606302.1">
    <property type="nucleotide sequence ID" value="NZ_CP051682.1"/>
</dbReference>
<accession>A0A7L5DW14</accession>